<dbReference type="AlphaFoldDB" id="A0A553BN28"/>
<gene>
    <name evidence="2" type="ORF">FNW11_09135</name>
</gene>
<evidence type="ECO:0000259" key="1">
    <source>
        <dbReference type="Pfam" id="PF14410"/>
    </source>
</evidence>
<evidence type="ECO:0000313" key="3">
    <source>
        <dbReference type="Proteomes" id="UP000318669"/>
    </source>
</evidence>
<protein>
    <recommendedName>
        <fullName evidence="1">Toxin YqcG C-terminal domain-containing protein</fullName>
    </recommendedName>
</protein>
<reference evidence="2 3" key="1">
    <citation type="submission" date="2019-07" db="EMBL/GenBank/DDBJ databases">
        <title>Novel species of Flavobacterium.</title>
        <authorList>
            <person name="Liu Q."/>
            <person name="Xin Y.-H."/>
        </authorList>
    </citation>
    <scope>NUCLEOTIDE SEQUENCE [LARGE SCALE GENOMIC DNA]</scope>
    <source>
        <strain evidence="2 3">GSR22</strain>
    </source>
</reference>
<organism evidence="2 3">
    <name type="scientific">Flavobacterium gawalongense</name>
    <dbReference type="NCBI Taxonomy" id="2594432"/>
    <lineage>
        <taxon>Bacteria</taxon>
        <taxon>Pseudomonadati</taxon>
        <taxon>Bacteroidota</taxon>
        <taxon>Flavobacteriia</taxon>
        <taxon>Flavobacteriales</taxon>
        <taxon>Flavobacteriaceae</taxon>
        <taxon>Flavobacterium</taxon>
    </lineage>
</organism>
<name>A0A553BN28_9FLAO</name>
<comment type="caution">
    <text evidence="2">The sequence shown here is derived from an EMBL/GenBank/DDBJ whole genome shotgun (WGS) entry which is preliminary data.</text>
</comment>
<dbReference type="OrthoDB" id="9765204at2"/>
<evidence type="ECO:0000313" key="2">
    <source>
        <dbReference type="EMBL" id="TRX09657.1"/>
    </source>
</evidence>
<proteinExistence type="predicted"/>
<dbReference type="Pfam" id="PF14410">
    <property type="entry name" value="GH-E"/>
    <property type="match status" value="1"/>
</dbReference>
<sequence length="162" mass="18420">MFFIGFKFLNKFNLLNKGFIFDGYYLVKGLSKFAVKSLAKNSLKIARPSLEATEASLKLTRVESLPKNLQTRPKWWKSTIDHLDANTPKDANGNFIDAKTLKPITGKKHIGHQNVTWRQYQENPENWLKTRDQVIKDYNDISNLGYESGSSNSSHGAKTKGL</sequence>
<accession>A0A553BN28</accession>
<feature type="domain" description="Toxin YqcG C-terminal" evidence="1">
    <location>
        <begin position="92"/>
        <end position="157"/>
    </location>
</feature>
<dbReference type="EMBL" id="VJZL01000013">
    <property type="protein sequence ID" value="TRX09657.1"/>
    <property type="molecule type" value="Genomic_DNA"/>
</dbReference>
<dbReference type="InterPro" id="IPR026835">
    <property type="entry name" value="YqcG_C"/>
</dbReference>
<dbReference type="Proteomes" id="UP000318669">
    <property type="component" value="Unassembled WGS sequence"/>
</dbReference>